<dbReference type="CDD" id="cd14702">
    <property type="entry name" value="bZIP_plant_GBF1"/>
    <property type="match status" value="1"/>
</dbReference>
<keyword evidence="3" id="KW-0805">Transcription regulation</keyword>
<dbReference type="GO" id="GO:0006355">
    <property type="term" value="P:regulation of DNA-templated transcription"/>
    <property type="evidence" value="ECO:0000318"/>
    <property type="project" value="GO_Central"/>
</dbReference>
<dbReference type="SMR" id="A0A3B6IRB7"/>
<organism evidence="9">
    <name type="scientific">Triticum aestivum</name>
    <name type="common">Wheat</name>
    <dbReference type="NCBI Taxonomy" id="4565"/>
    <lineage>
        <taxon>Eukaryota</taxon>
        <taxon>Viridiplantae</taxon>
        <taxon>Streptophyta</taxon>
        <taxon>Embryophyta</taxon>
        <taxon>Tracheophyta</taxon>
        <taxon>Spermatophyta</taxon>
        <taxon>Magnoliopsida</taxon>
        <taxon>Liliopsida</taxon>
        <taxon>Poales</taxon>
        <taxon>Poaceae</taxon>
        <taxon>BOP clade</taxon>
        <taxon>Pooideae</taxon>
        <taxon>Triticodae</taxon>
        <taxon>Triticeae</taxon>
        <taxon>Triticinae</taxon>
        <taxon>Triticum</taxon>
    </lineage>
</organism>
<dbReference type="Gramene" id="TraesLDM4B03G02271150.1">
    <property type="protein sequence ID" value="TraesLDM4B03G02271150.1"/>
    <property type="gene ID" value="TraesLDM4B03G02271150"/>
</dbReference>
<feature type="region of interest" description="Disordered" evidence="7">
    <location>
        <begin position="182"/>
        <end position="207"/>
    </location>
</feature>
<dbReference type="GO" id="GO:0043565">
    <property type="term" value="F:sequence-specific DNA binding"/>
    <property type="evidence" value="ECO:0000318"/>
    <property type="project" value="GO_Central"/>
</dbReference>
<feature type="region of interest" description="Disordered" evidence="7">
    <location>
        <begin position="90"/>
        <end position="113"/>
    </location>
</feature>
<proteinExistence type="inferred from homology"/>
<dbReference type="InterPro" id="IPR046347">
    <property type="entry name" value="bZIP_sf"/>
</dbReference>
<evidence type="ECO:0000256" key="1">
    <source>
        <dbReference type="ARBA" id="ARBA00004123"/>
    </source>
</evidence>
<dbReference type="GO" id="GO:0005634">
    <property type="term" value="C:nucleus"/>
    <property type="evidence" value="ECO:0000318"/>
    <property type="project" value="GO_Central"/>
</dbReference>
<reference evidence="9" key="2">
    <citation type="submission" date="2018-10" db="UniProtKB">
        <authorList>
            <consortium name="EnsemblPlants"/>
        </authorList>
    </citation>
    <scope>IDENTIFICATION</scope>
</reference>
<evidence type="ECO:0000256" key="2">
    <source>
        <dbReference type="ARBA" id="ARBA00007163"/>
    </source>
</evidence>
<dbReference type="InterPro" id="IPR045314">
    <property type="entry name" value="bZIP_plant_GBF1"/>
</dbReference>
<feature type="region of interest" description="Disordered" evidence="7">
    <location>
        <begin position="149"/>
        <end position="169"/>
    </location>
</feature>
<dbReference type="PANTHER" id="PTHR45967:SF22">
    <property type="entry name" value="OS11G0154900 PROTEIN"/>
    <property type="match status" value="1"/>
</dbReference>
<keyword evidence="6" id="KW-0539">Nucleus</keyword>
<feature type="region of interest" description="Disordered" evidence="7">
    <location>
        <begin position="463"/>
        <end position="495"/>
    </location>
</feature>
<dbReference type="SMART" id="SM00338">
    <property type="entry name" value="BRLZ"/>
    <property type="match status" value="1"/>
</dbReference>
<dbReference type="Pfam" id="PF00170">
    <property type="entry name" value="bZIP_1"/>
    <property type="match status" value="1"/>
</dbReference>
<evidence type="ECO:0000313" key="10">
    <source>
        <dbReference type="Proteomes" id="UP000019116"/>
    </source>
</evidence>
<dbReference type="Gramene" id="TraesCS4B02G117400.2">
    <property type="protein sequence ID" value="TraesCS4B02G117400.2"/>
    <property type="gene ID" value="TraesCS4B02G117400"/>
</dbReference>
<dbReference type="PROSITE" id="PS50217">
    <property type="entry name" value="BZIP"/>
    <property type="match status" value="1"/>
</dbReference>
<name>A0A3B6IRB7_WHEAT</name>
<dbReference type="PaxDb" id="4565-Traes_4DS_FAFED0328.2"/>
<feature type="region of interest" description="Disordered" evidence="7">
    <location>
        <begin position="288"/>
        <end position="330"/>
    </location>
</feature>
<evidence type="ECO:0000256" key="5">
    <source>
        <dbReference type="ARBA" id="ARBA00023163"/>
    </source>
</evidence>
<evidence type="ECO:0000256" key="4">
    <source>
        <dbReference type="ARBA" id="ARBA00023125"/>
    </source>
</evidence>
<dbReference type="EnsemblPlants" id="TraesCS4B02G117400.2">
    <property type="protein sequence ID" value="TraesCS4B02G117400.2"/>
    <property type="gene ID" value="TraesCS4B02G117400"/>
</dbReference>
<dbReference type="AlphaFoldDB" id="A0A3B6IRB7"/>
<dbReference type="SUPFAM" id="SSF57959">
    <property type="entry name" value="Leucine zipper domain"/>
    <property type="match status" value="1"/>
</dbReference>
<protein>
    <recommendedName>
        <fullName evidence="8">BZIP domain-containing protein</fullName>
    </recommendedName>
</protein>
<accession>A0A3B6IRB7</accession>
<dbReference type="PANTHER" id="PTHR45967">
    <property type="entry name" value="G-BOX-BINDING FACTOR 3-RELATED"/>
    <property type="match status" value="1"/>
</dbReference>
<feature type="compositionally biased region" description="Low complexity" evidence="7">
    <location>
        <begin position="299"/>
        <end position="320"/>
    </location>
</feature>
<evidence type="ECO:0000256" key="6">
    <source>
        <dbReference type="ARBA" id="ARBA00023242"/>
    </source>
</evidence>
<feature type="compositionally biased region" description="Low complexity" evidence="7">
    <location>
        <begin position="149"/>
        <end position="160"/>
    </location>
</feature>
<dbReference type="Gramene" id="TraesLAC4B03G02224430.1">
    <property type="protein sequence ID" value="TraesLAC4B03G02224430.1"/>
    <property type="gene ID" value="TraesLAC4B03G02224430"/>
</dbReference>
<comment type="similarity">
    <text evidence="2">Belongs to the bZIP family.</text>
</comment>
<dbReference type="InterPro" id="IPR044827">
    <property type="entry name" value="GBF-like"/>
</dbReference>
<evidence type="ECO:0000256" key="3">
    <source>
        <dbReference type="ARBA" id="ARBA00023015"/>
    </source>
</evidence>
<dbReference type="GO" id="GO:0003700">
    <property type="term" value="F:DNA-binding transcription factor activity"/>
    <property type="evidence" value="ECO:0007669"/>
    <property type="project" value="InterPro"/>
</dbReference>
<dbReference type="OMA" id="LPPCAWY"/>
<comment type="subcellular location">
    <subcellularLocation>
        <location evidence="1">Nucleus</location>
    </subcellularLocation>
</comment>
<dbReference type="OrthoDB" id="1928614at2759"/>
<evidence type="ECO:0000256" key="7">
    <source>
        <dbReference type="SAM" id="MobiDB-lite"/>
    </source>
</evidence>
<dbReference type="InterPro" id="IPR004827">
    <property type="entry name" value="bZIP"/>
</dbReference>
<reference evidence="9" key="1">
    <citation type="submission" date="2018-08" db="EMBL/GenBank/DDBJ databases">
        <authorList>
            <person name="Rossello M."/>
        </authorList>
    </citation>
    <scope>NUCLEOTIDE SEQUENCE [LARGE SCALE GENOMIC DNA]</scope>
    <source>
        <strain evidence="9">cv. Chinese Spring</strain>
    </source>
</reference>
<keyword evidence="5" id="KW-0804">Transcription</keyword>
<dbReference type="STRING" id="4565.A0A3B6IRB7"/>
<feature type="compositionally biased region" description="Low complexity" evidence="7">
    <location>
        <begin position="183"/>
        <end position="204"/>
    </location>
</feature>
<keyword evidence="10" id="KW-1185">Reference proteome</keyword>
<gene>
    <name evidence="9" type="primary">LOC123099724</name>
</gene>
<evidence type="ECO:0000259" key="8">
    <source>
        <dbReference type="PROSITE" id="PS50217"/>
    </source>
</evidence>
<dbReference type="Proteomes" id="UP000019116">
    <property type="component" value="Chromosome 4B"/>
</dbReference>
<evidence type="ECO:0000313" key="9">
    <source>
        <dbReference type="EnsemblPlants" id="TraesCS4B02G117400.2"/>
    </source>
</evidence>
<feature type="domain" description="BZIP" evidence="8">
    <location>
        <begin position="223"/>
        <end position="286"/>
    </location>
</feature>
<keyword evidence="4" id="KW-0238">DNA-binding</keyword>
<sequence length="495" mass="52211">MLGAARGGSTCPRARCCVEGIEASLCIRATWPPRTGQMLPIRPQRRRCTVPPVRDPRAASRERIFKAGAGAPPYSRLAPLSALRSRSHPILTPPMPTDHGSSSDGGHQAQCRRRGASVDVELRAAMALADMAGAGAGAAADHALPAQHLQHAAAPAAQAAMEHEDEELASTRLSLELGNVGIQSSPCSSSSSGAGQQPPQSSAAVTGYGLSRPRHMLTEAEKEAKRLRRVLANRESARQTILRRQAIRDELARKVADLASQNENMKKEKDMVLEQYLTLKETNKQLKQQVAKTTKKKPSSTPAITPMDIAPPAQSAEATPPQTPPQPSFLYSAPPTSMPVPYVWGSWPPCGPGVYEHGGNPAGMAGHAPTPLCVPPACAWYYPVVAASTDPRGSPPAYVQPFQEPTGSGGTAGEDTDDDPCSLTLAIDAADKKSPAAGPNAYQSSSGVVGAVGLQVALSGREKAATAAEARKRRKELTKLKQMHGGSRHGAGEHW</sequence>
<feature type="region of interest" description="Disordered" evidence="7">
    <location>
        <begin position="401"/>
        <end position="422"/>
    </location>
</feature>